<feature type="region of interest" description="Disordered" evidence="1">
    <location>
        <begin position="1"/>
        <end position="187"/>
    </location>
</feature>
<dbReference type="InterPro" id="IPR008552">
    <property type="entry name" value="DUF834"/>
</dbReference>
<sequence length="394" mass="42304">MDLADVIKGEGRRRQAGPTGQRHKGAGPPWTGTTEAVHRRSTGTDGPDRPKADRTATRRRGWGTGTARSRLGRDMTRRRQGEGGKGETARGRRQPAAAAGDVERRRAAGGQRRARGRRRTPRGGGRQERGTGKKRREERSSPEAAADAEEEDGDDDCPMAACEDGGRTGSPLTFRRRGGKEGGAPADFRRRGAAAEVLLVLAELREATARVDVDRSGGATRLESAAAAERGGSRGYGATEVERGNGAVADFARAAAKLAVAAEQCGGDPSDGKRRPEFAGVWRRVGVAWGERGRARRLGENWGNGRGDHGDRFYWLGAVGSWPRRTESTGNGLRSGLRRRGRSGVVRRRFWRGKKWGRRVEEVGRRGPAVGASARVEEEAESAATWGGRGGGFG</sequence>
<dbReference type="AlphaFoldDB" id="Q94I12"/>
<feature type="compositionally biased region" description="Basic and acidic residues" evidence="1">
    <location>
        <begin position="1"/>
        <end position="13"/>
    </location>
</feature>
<protein>
    <recommendedName>
        <fullName evidence="2">DUF834 domain-containing protein</fullName>
    </recommendedName>
</protein>
<proteinExistence type="predicted"/>
<reference evidence="4" key="2">
    <citation type="journal article" date="2008" name="Nucleic Acids Res.">
        <title>The rice annotation project database (RAP-DB): 2008 update.</title>
        <authorList>
            <consortium name="The rice annotation project (RAP)"/>
        </authorList>
    </citation>
    <scope>GENOME REANNOTATION</scope>
    <source>
        <strain evidence="4">cv. Nipponbare</strain>
    </source>
</reference>
<evidence type="ECO:0000313" key="4">
    <source>
        <dbReference type="Proteomes" id="UP000000763"/>
    </source>
</evidence>
<organism evidence="3 4">
    <name type="scientific">Oryza sativa subsp. japonica</name>
    <name type="common">Rice</name>
    <dbReference type="NCBI Taxonomy" id="39947"/>
    <lineage>
        <taxon>Eukaryota</taxon>
        <taxon>Viridiplantae</taxon>
        <taxon>Streptophyta</taxon>
        <taxon>Embryophyta</taxon>
        <taxon>Tracheophyta</taxon>
        <taxon>Spermatophyta</taxon>
        <taxon>Magnoliopsida</taxon>
        <taxon>Liliopsida</taxon>
        <taxon>Poales</taxon>
        <taxon>Poaceae</taxon>
        <taxon>BOP clade</taxon>
        <taxon>Oryzoideae</taxon>
        <taxon>Oryzeae</taxon>
        <taxon>Oryzinae</taxon>
        <taxon>Oryza</taxon>
        <taxon>Oryza sativa</taxon>
    </lineage>
</organism>
<evidence type="ECO:0000256" key="1">
    <source>
        <dbReference type="SAM" id="MobiDB-lite"/>
    </source>
</evidence>
<evidence type="ECO:0000259" key="2">
    <source>
        <dbReference type="Pfam" id="PF05754"/>
    </source>
</evidence>
<dbReference type="Pfam" id="PF05754">
    <property type="entry name" value="DUF834"/>
    <property type="match status" value="1"/>
</dbReference>
<feature type="compositionally biased region" description="Basic residues" evidence="1">
    <location>
        <begin position="112"/>
        <end position="121"/>
    </location>
</feature>
<feature type="compositionally biased region" description="Acidic residues" evidence="1">
    <location>
        <begin position="146"/>
        <end position="157"/>
    </location>
</feature>
<feature type="compositionally biased region" description="Basic and acidic residues" evidence="1">
    <location>
        <begin position="71"/>
        <end position="90"/>
    </location>
</feature>
<feature type="compositionally biased region" description="Basic and acidic residues" evidence="1">
    <location>
        <begin position="125"/>
        <end position="141"/>
    </location>
</feature>
<feature type="compositionally biased region" description="Basic and acidic residues" evidence="1">
    <location>
        <begin position="46"/>
        <end position="56"/>
    </location>
</feature>
<gene>
    <name evidence="3" type="primary">OSJNBa0034E23.13</name>
</gene>
<dbReference type="EMBL" id="AC022352">
    <property type="protein sequence ID" value="AAK51577.1"/>
    <property type="molecule type" value="Genomic_DNA"/>
</dbReference>
<feature type="region of interest" description="Disordered" evidence="1">
    <location>
        <begin position="364"/>
        <end position="394"/>
    </location>
</feature>
<evidence type="ECO:0000313" key="3">
    <source>
        <dbReference type="EMBL" id="AAK51577.1"/>
    </source>
</evidence>
<reference evidence="4" key="1">
    <citation type="journal article" date="2005" name="Nature">
        <title>The map-based sequence of the rice genome.</title>
        <authorList>
            <consortium name="International rice genome sequencing project (IRGSP)"/>
            <person name="Matsumoto T."/>
            <person name="Wu J."/>
            <person name="Kanamori H."/>
            <person name="Katayose Y."/>
            <person name="Fujisawa M."/>
            <person name="Namiki N."/>
            <person name="Mizuno H."/>
            <person name="Yamamoto K."/>
            <person name="Antonio B.A."/>
            <person name="Baba T."/>
            <person name="Sakata K."/>
            <person name="Nagamura Y."/>
            <person name="Aoki H."/>
            <person name="Arikawa K."/>
            <person name="Arita K."/>
            <person name="Bito T."/>
            <person name="Chiden Y."/>
            <person name="Fujitsuka N."/>
            <person name="Fukunaka R."/>
            <person name="Hamada M."/>
            <person name="Harada C."/>
            <person name="Hayashi A."/>
            <person name="Hijishita S."/>
            <person name="Honda M."/>
            <person name="Hosokawa S."/>
            <person name="Ichikawa Y."/>
            <person name="Idonuma A."/>
            <person name="Iijima M."/>
            <person name="Ikeda M."/>
            <person name="Ikeno M."/>
            <person name="Ito K."/>
            <person name="Ito S."/>
            <person name="Ito T."/>
            <person name="Ito Y."/>
            <person name="Ito Y."/>
            <person name="Iwabuchi A."/>
            <person name="Kamiya K."/>
            <person name="Karasawa W."/>
            <person name="Kurita K."/>
            <person name="Katagiri S."/>
            <person name="Kikuta A."/>
            <person name="Kobayashi H."/>
            <person name="Kobayashi N."/>
            <person name="Machita K."/>
            <person name="Maehara T."/>
            <person name="Masukawa M."/>
            <person name="Mizubayashi T."/>
            <person name="Mukai Y."/>
            <person name="Nagasaki H."/>
            <person name="Nagata Y."/>
            <person name="Naito S."/>
            <person name="Nakashima M."/>
            <person name="Nakama Y."/>
            <person name="Nakamichi Y."/>
            <person name="Nakamura M."/>
            <person name="Meguro A."/>
            <person name="Negishi M."/>
            <person name="Ohta I."/>
            <person name="Ohta T."/>
            <person name="Okamoto M."/>
            <person name="Ono N."/>
            <person name="Saji S."/>
            <person name="Sakaguchi M."/>
            <person name="Sakai K."/>
            <person name="Shibata M."/>
            <person name="Shimokawa T."/>
            <person name="Song J."/>
            <person name="Takazaki Y."/>
            <person name="Terasawa K."/>
            <person name="Tsugane M."/>
            <person name="Tsuji K."/>
            <person name="Ueda S."/>
            <person name="Waki K."/>
            <person name="Yamagata H."/>
            <person name="Yamamoto M."/>
            <person name="Yamamoto S."/>
            <person name="Yamane H."/>
            <person name="Yoshiki S."/>
            <person name="Yoshihara R."/>
            <person name="Yukawa K."/>
            <person name="Zhong H."/>
            <person name="Yano M."/>
            <person name="Yuan Q."/>
            <person name="Ouyang S."/>
            <person name="Liu J."/>
            <person name="Jones K.M."/>
            <person name="Gansberger K."/>
            <person name="Moffat K."/>
            <person name="Hill J."/>
            <person name="Bera J."/>
            <person name="Fadrosh D."/>
            <person name="Jin S."/>
            <person name="Johri S."/>
            <person name="Kim M."/>
            <person name="Overton L."/>
            <person name="Reardon M."/>
            <person name="Tsitrin T."/>
            <person name="Vuong H."/>
            <person name="Weaver B."/>
            <person name="Ciecko A."/>
            <person name="Tallon L."/>
            <person name="Jackson J."/>
            <person name="Pai G."/>
            <person name="Aken S.V."/>
            <person name="Utterback T."/>
            <person name="Reidmuller S."/>
            <person name="Feldblyum T."/>
            <person name="Hsiao J."/>
            <person name="Zismann V."/>
            <person name="Iobst S."/>
            <person name="de Vazeille A.R."/>
            <person name="Buell C.R."/>
            <person name="Ying K."/>
            <person name="Li Y."/>
            <person name="Lu T."/>
            <person name="Huang Y."/>
            <person name="Zhao Q."/>
            <person name="Feng Q."/>
            <person name="Zhang L."/>
            <person name="Zhu J."/>
            <person name="Weng Q."/>
            <person name="Mu J."/>
            <person name="Lu Y."/>
            <person name="Fan D."/>
            <person name="Liu Y."/>
            <person name="Guan J."/>
            <person name="Zhang Y."/>
            <person name="Yu S."/>
            <person name="Liu X."/>
            <person name="Zhang Y."/>
            <person name="Hong G."/>
            <person name="Han B."/>
            <person name="Choisne N."/>
            <person name="Demange N."/>
            <person name="Orjeda G."/>
            <person name="Samain S."/>
            <person name="Cattolico L."/>
            <person name="Pelletier E."/>
            <person name="Couloux A."/>
            <person name="Segurens B."/>
            <person name="Wincker P."/>
            <person name="D'Hont A."/>
            <person name="Scarpelli C."/>
            <person name="Weissenbach J."/>
            <person name="Salanoubat M."/>
            <person name="Quetier F."/>
            <person name="Yu Y."/>
            <person name="Kim H.R."/>
            <person name="Rambo T."/>
            <person name="Currie J."/>
            <person name="Collura K."/>
            <person name="Luo M."/>
            <person name="Yang T."/>
            <person name="Ammiraju J.S.S."/>
            <person name="Engler F."/>
            <person name="Soderlund C."/>
            <person name="Wing R.A."/>
            <person name="Palmer L.E."/>
            <person name="de la Bastide M."/>
            <person name="Spiegel L."/>
            <person name="Nascimento L."/>
            <person name="Zutavern T."/>
            <person name="O'Shaughnessy A."/>
            <person name="Dike S."/>
            <person name="Dedhia N."/>
            <person name="Preston R."/>
            <person name="Balija V."/>
            <person name="McCombie W.R."/>
            <person name="Chow T."/>
            <person name="Chen H."/>
            <person name="Chung M."/>
            <person name="Chen C."/>
            <person name="Shaw J."/>
            <person name="Wu H."/>
            <person name="Hsiao K."/>
            <person name="Chao Y."/>
            <person name="Chu M."/>
            <person name="Cheng C."/>
            <person name="Hour A."/>
            <person name="Lee P."/>
            <person name="Lin S."/>
            <person name="Lin Y."/>
            <person name="Liou J."/>
            <person name="Liu S."/>
            <person name="Hsing Y."/>
            <person name="Raghuvanshi S."/>
            <person name="Mohanty A."/>
            <person name="Bharti A.K."/>
            <person name="Gaur A."/>
            <person name="Gupta V."/>
            <person name="Kumar D."/>
            <person name="Ravi V."/>
            <person name="Vij S."/>
            <person name="Kapur A."/>
            <person name="Khurana P."/>
            <person name="Khurana P."/>
            <person name="Khurana J.P."/>
            <person name="Tyagi A.K."/>
            <person name="Gaikwad K."/>
            <person name="Singh A."/>
            <person name="Dalal V."/>
            <person name="Srivastava S."/>
            <person name="Dixit A."/>
            <person name="Pal A.K."/>
            <person name="Ghazi I.A."/>
            <person name="Yadav M."/>
            <person name="Pandit A."/>
            <person name="Bhargava A."/>
            <person name="Sureshbabu K."/>
            <person name="Batra K."/>
            <person name="Sharma T.R."/>
            <person name="Mohapatra T."/>
            <person name="Singh N.K."/>
            <person name="Messing J."/>
            <person name="Nelson A.B."/>
            <person name="Fuks G."/>
            <person name="Kavchok S."/>
            <person name="Keizer G."/>
            <person name="Linton E."/>
            <person name="Llaca V."/>
            <person name="Song R."/>
            <person name="Tanyolac B."/>
            <person name="Young S."/>
            <person name="Ho-Il K."/>
            <person name="Hahn J.H."/>
            <person name="Sangsakoo G."/>
            <person name="Vanavichit A."/>
            <person name="de Mattos Luiz.A.T."/>
            <person name="Zimmer P.D."/>
            <person name="Malone G."/>
            <person name="Dellagostin O."/>
            <person name="de Oliveira A.C."/>
            <person name="Bevan M."/>
            <person name="Bancroft I."/>
            <person name="Minx P."/>
            <person name="Cordum H."/>
            <person name="Wilson R."/>
            <person name="Cheng Z."/>
            <person name="Jin W."/>
            <person name="Jiang J."/>
            <person name="Leong S.A."/>
            <person name="Iwama H."/>
            <person name="Gojobori T."/>
            <person name="Itoh T."/>
            <person name="Niimura Y."/>
            <person name="Fujii Y."/>
            <person name="Habara T."/>
            <person name="Sakai H."/>
            <person name="Sato Y."/>
            <person name="Wilson G."/>
            <person name="Kumar K."/>
            <person name="McCouch S."/>
            <person name="Juretic N."/>
            <person name="Hoen D."/>
            <person name="Wright S."/>
            <person name="Bruskiewich R."/>
            <person name="Bureau T."/>
            <person name="Miyao A."/>
            <person name="Hirochika H."/>
            <person name="Nishikawa T."/>
            <person name="Kadowaki K."/>
            <person name="Sugiura M."/>
            <person name="Burr B."/>
            <person name="Sasaki T."/>
        </authorList>
    </citation>
    <scope>NUCLEOTIDE SEQUENCE [LARGE SCALE GENOMIC DNA]</scope>
    <source>
        <strain evidence="4">cv. Nipponbare</strain>
    </source>
</reference>
<name>Q94I12_ORYSJ</name>
<feature type="domain" description="DUF834" evidence="2">
    <location>
        <begin position="178"/>
        <end position="218"/>
    </location>
</feature>
<dbReference type="Proteomes" id="UP000000763">
    <property type="component" value="Chromosome 10"/>
</dbReference>
<accession>Q94I12</accession>